<feature type="domain" description="Conserved virulence factor B first S1" evidence="2">
    <location>
        <begin position="91"/>
        <end position="128"/>
    </location>
</feature>
<dbReference type="Gene3D" id="1.10.10.10">
    <property type="entry name" value="Winged helix-like DNA-binding domain superfamily/Winged helix DNA-binding domain"/>
    <property type="match status" value="1"/>
</dbReference>
<dbReference type="PANTHER" id="PTHR37296">
    <property type="entry name" value="CONSERVED VIRULENCE FACTOR B"/>
    <property type="match status" value="1"/>
</dbReference>
<name>A0A377JS80_9HELI</name>
<dbReference type="InterPro" id="IPR040764">
    <property type="entry name" value="CvfB_WH"/>
</dbReference>
<feature type="region of interest" description="Disordered" evidence="1">
    <location>
        <begin position="65"/>
        <end position="88"/>
    </location>
</feature>
<evidence type="ECO:0000313" key="5">
    <source>
        <dbReference type="Proteomes" id="UP000255335"/>
    </source>
</evidence>
<proteinExistence type="predicted"/>
<dbReference type="EMBL" id="UGHZ01000001">
    <property type="protein sequence ID" value="STP09905.1"/>
    <property type="molecule type" value="Genomic_DNA"/>
</dbReference>
<feature type="domain" description="Conserved virulence factor B-like winged helix" evidence="3">
    <location>
        <begin position="289"/>
        <end position="328"/>
    </location>
</feature>
<dbReference type="InterPro" id="IPR012340">
    <property type="entry name" value="NA-bd_OB-fold"/>
</dbReference>
<dbReference type="RefSeq" id="WP_258554206.1">
    <property type="nucleotide sequence ID" value="NZ_UGHZ01000001.1"/>
</dbReference>
<evidence type="ECO:0000259" key="2">
    <source>
        <dbReference type="Pfam" id="PF13509"/>
    </source>
</evidence>
<dbReference type="AlphaFoldDB" id="A0A377JS80"/>
<sequence length="340" mass="38133">MKTSKPYFQKSTNTAESATIKPSAIKSALAESAPILMGRVQTLRIMRFSKNGAYLSTAQATQDSVSKVSHAQDSQSLHPTKSHSKSPSLSLQEVLLPNKFLTPQNAIGDMIKVFVLTDSQDRPVATTQTPKAQYGDIALLNVVSHSPFGCFLDLGVDKHIFMPCKNPQSFKIHQNVLVAITLDKQSRLIAKQGIKKYLKPTPKLHADSASSLQAYIFEKTPLGFGCVVENAYFGLLYANELPKSFTPHFYTPIEVYAKGIHHAKFDLTLYPPLQQNHKQMLLDSMPLRLDFSASPESIFTSFHISKKLFKRLINELVREGKIYFEKKEQSFKLIQKEKTL</sequence>
<organism evidence="4 5">
    <name type="scientific">Helicobacter cinaedi</name>
    <dbReference type="NCBI Taxonomy" id="213"/>
    <lineage>
        <taxon>Bacteria</taxon>
        <taxon>Pseudomonadati</taxon>
        <taxon>Campylobacterota</taxon>
        <taxon>Epsilonproteobacteria</taxon>
        <taxon>Campylobacterales</taxon>
        <taxon>Helicobacteraceae</taxon>
        <taxon>Helicobacter</taxon>
    </lineage>
</organism>
<dbReference type="Gene3D" id="2.40.50.140">
    <property type="entry name" value="Nucleic acid-binding proteins"/>
    <property type="match status" value="1"/>
</dbReference>
<protein>
    <submittedName>
        <fullName evidence="4">Uncharacterized protein</fullName>
    </submittedName>
</protein>
<accession>A0A377JS80</accession>
<evidence type="ECO:0000256" key="1">
    <source>
        <dbReference type="SAM" id="MobiDB-lite"/>
    </source>
</evidence>
<dbReference type="Proteomes" id="UP000255335">
    <property type="component" value="Unassembled WGS sequence"/>
</dbReference>
<dbReference type="InterPro" id="IPR014464">
    <property type="entry name" value="CvfB_fam"/>
</dbReference>
<dbReference type="PANTHER" id="PTHR37296:SF1">
    <property type="entry name" value="CONSERVED VIRULENCE FACTOR B"/>
    <property type="match status" value="1"/>
</dbReference>
<gene>
    <name evidence="4" type="ORF">NCTC12221_01363</name>
</gene>
<dbReference type="Pfam" id="PF17783">
    <property type="entry name" value="WHD_CvfB"/>
    <property type="match status" value="1"/>
</dbReference>
<evidence type="ECO:0000259" key="3">
    <source>
        <dbReference type="Pfam" id="PF17783"/>
    </source>
</evidence>
<dbReference type="Pfam" id="PF13509">
    <property type="entry name" value="S1_2"/>
    <property type="match status" value="1"/>
</dbReference>
<dbReference type="InterPro" id="IPR039566">
    <property type="entry name" value="CvfB_S1_st"/>
</dbReference>
<reference evidence="4 5" key="1">
    <citation type="submission" date="2018-06" db="EMBL/GenBank/DDBJ databases">
        <authorList>
            <consortium name="Pathogen Informatics"/>
            <person name="Doyle S."/>
        </authorList>
    </citation>
    <scope>NUCLEOTIDE SEQUENCE [LARGE SCALE GENOMIC DNA]</scope>
    <source>
        <strain evidence="4 5">NCTC12221</strain>
    </source>
</reference>
<dbReference type="InterPro" id="IPR036388">
    <property type="entry name" value="WH-like_DNA-bd_sf"/>
</dbReference>
<evidence type="ECO:0000313" key="4">
    <source>
        <dbReference type="EMBL" id="STP09905.1"/>
    </source>
</evidence>